<organism evidence="1 2">
    <name type="scientific">Nitratireductor indicus C115</name>
    <dbReference type="NCBI Taxonomy" id="1231190"/>
    <lineage>
        <taxon>Bacteria</taxon>
        <taxon>Pseudomonadati</taxon>
        <taxon>Pseudomonadota</taxon>
        <taxon>Alphaproteobacteria</taxon>
        <taxon>Hyphomicrobiales</taxon>
        <taxon>Phyllobacteriaceae</taxon>
        <taxon>Nitratireductor</taxon>
    </lineage>
</organism>
<dbReference type="EMBL" id="AMSI01000025">
    <property type="protein sequence ID" value="EKF40094.1"/>
    <property type="molecule type" value="Genomic_DNA"/>
</dbReference>
<gene>
    <name evidence="1" type="ORF">NA8A_22651</name>
</gene>
<dbReference type="STRING" id="721133.SAMN05216176_1208"/>
<comment type="caution">
    <text evidence="1">The sequence shown here is derived from an EMBL/GenBank/DDBJ whole genome shotgun (WGS) entry which is preliminary data.</text>
</comment>
<dbReference type="RefSeq" id="WP_009452766.1">
    <property type="nucleotide sequence ID" value="NZ_AMSI01000025.1"/>
</dbReference>
<protein>
    <submittedName>
        <fullName evidence="1">Uncharacterized protein</fullName>
    </submittedName>
</protein>
<dbReference type="OrthoDB" id="8030775at2"/>
<dbReference type="Proteomes" id="UP000007374">
    <property type="component" value="Unassembled WGS sequence"/>
</dbReference>
<evidence type="ECO:0000313" key="1">
    <source>
        <dbReference type="EMBL" id="EKF40094.1"/>
    </source>
</evidence>
<sequence length="286" mass="32206">MTRRRKAPPATSSETELVSLTPIQQTLLEEADRQITILSEGRELKTTVGNVVIRKLLQTAANGSSHALGHTVKAITVAQQVRQNVIKEDVAFGLRFKEHQQRLLDEVIKRGGDPESVLPHPDDIVIIEGTGYRIDGPADAEQLLVLKDNCRRRNVLILQAILEERLARAPADSPAGLFSGATPLVLVQFLNEGLPARYRMSDTAIIVAMERYRRLTKRELLKHVRKAWATLGQSRPRGWIMPPLGETRRRIERLIPECMDLYADIRTGKVTSDRKIVERIGRIARQ</sequence>
<dbReference type="PATRIC" id="fig|1231190.3.peg.4675"/>
<reference evidence="1 2" key="1">
    <citation type="journal article" date="2012" name="J. Bacteriol.">
        <title>Genome Sequence of Nitratireductor indicus Type Strain C115.</title>
        <authorList>
            <person name="Lai Q."/>
            <person name="Li G."/>
            <person name="Yu Z."/>
            <person name="Shao Z."/>
        </authorList>
    </citation>
    <scope>NUCLEOTIDE SEQUENCE [LARGE SCALE GENOMIC DNA]</scope>
    <source>
        <strain evidence="1 2">C115</strain>
    </source>
</reference>
<keyword evidence="2" id="KW-1185">Reference proteome</keyword>
<dbReference type="AlphaFoldDB" id="K2NQJ6"/>
<accession>K2NQJ6</accession>
<name>K2NQJ6_9HYPH</name>
<proteinExistence type="predicted"/>
<dbReference type="eggNOG" id="ENOG5033BHA">
    <property type="taxonomic scope" value="Bacteria"/>
</dbReference>
<evidence type="ECO:0000313" key="2">
    <source>
        <dbReference type="Proteomes" id="UP000007374"/>
    </source>
</evidence>